<evidence type="ECO:0000256" key="6">
    <source>
        <dbReference type="ARBA" id="ARBA00022729"/>
    </source>
</evidence>
<evidence type="ECO:0000256" key="8">
    <source>
        <dbReference type="ARBA" id="ARBA00022741"/>
    </source>
</evidence>
<dbReference type="InterPro" id="IPR000719">
    <property type="entry name" value="Prot_kinase_dom"/>
</dbReference>
<evidence type="ECO:0000256" key="2">
    <source>
        <dbReference type="ARBA" id="ARBA00022527"/>
    </source>
</evidence>
<comment type="subcellular location">
    <subcellularLocation>
        <location evidence="1">Membrane</location>
        <topology evidence="1">Single-pass membrane protein</topology>
    </subcellularLocation>
</comment>
<dbReference type="PANTHER" id="PTHR27002:SF1050">
    <property type="entry name" value="CYSTEINE-RICH RECEPTOR-LIKE PROTEIN KINASE 5"/>
    <property type="match status" value="1"/>
</dbReference>
<evidence type="ECO:0000256" key="1">
    <source>
        <dbReference type="ARBA" id="ARBA00004167"/>
    </source>
</evidence>
<keyword evidence="2" id="KW-0723">Serine/threonine-protein kinase</keyword>
<keyword evidence="7" id="KW-0677">Repeat</keyword>
<dbReference type="SMART" id="SM00220">
    <property type="entry name" value="S_TKc"/>
    <property type="match status" value="1"/>
</dbReference>
<evidence type="ECO:0000256" key="4">
    <source>
        <dbReference type="ARBA" id="ARBA00022679"/>
    </source>
</evidence>
<dbReference type="FunFam" id="3.30.430.20:FF:000013">
    <property type="entry name" value="Cysteine-rich RLK (RECEPTOR-like protein kinase) 23"/>
    <property type="match status" value="1"/>
</dbReference>
<feature type="domain" description="Protein kinase" evidence="21">
    <location>
        <begin position="360"/>
        <end position="635"/>
    </location>
</feature>
<evidence type="ECO:0000256" key="7">
    <source>
        <dbReference type="ARBA" id="ARBA00022737"/>
    </source>
</evidence>
<evidence type="ECO:0000259" key="22">
    <source>
        <dbReference type="PROSITE" id="PS51473"/>
    </source>
</evidence>
<dbReference type="InterPro" id="IPR038408">
    <property type="entry name" value="GNK2_sf"/>
</dbReference>
<accession>A0A2K3PF91</accession>
<evidence type="ECO:0000256" key="13">
    <source>
        <dbReference type="ARBA" id="ARBA00023170"/>
    </source>
</evidence>
<evidence type="ECO:0000256" key="20">
    <source>
        <dbReference type="SAM" id="SignalP"/>
    </source>
</evidence>
<evidence type="ECO:0000256" key="10">
    <source>
        <dbReference type="ARBA" id="ARBA00022840"/>
    </source>
</evidence>
<feature type="chain" id="PRO_5014332960" evidence="20">
    <location>
        <begin position="33"/>
        <end position="669"/>
    </location>
</feature>
<dbReference type="AlphaFoldDB" id="A0A2K3PF91"/>
<protein>
    <submittedName>
        <fullName evidence="23">Cysteine-rich receptor-like protein kinase 25-like protein</fullName>
    </submittedName>
</protein>
<dbReference type="FunFam" id="3.30.200.20:FF:000142">
    <property type="entry name" value="Cysteine-rich receptor-like protein kinase 10"/>
    <property type="match status" value="1"/>
</dbReference>
<dbReference type="Pfam" id="PF01657">
    <property type="entry name" value="Stress-antifung"/>
    <property type="match status" value="2"/>
</dbReference>
<dbReference type="GO" id="GO:0005886">
    <property type="term" value="C:plasma membrane"/>
    <property type="evidence" value="ECO:0007669"/>
    <property type="project" value="TreeGrafter"/>
</dbReference>
<dbReference type="Gene3D" id="1.10.510.10">
    <property type="entry name" value="Transferase(Phosphotransferase) domain 1"/>
    <property type="match status" value="1"/>
</dbReference>
<reference evidence="23 24" key="2">
    <citation type="journal article" date="2017" name="Front. Plant Sci.">
        <title>Gene Classification and Mining of Molecular Markers Useful in Red Clover (Trifolium pratense) Breeding.</title>
        <authorList>
            <person name="Istvanek J."/>
            <person name="Dluhosova J."/>
            <person name="Dluhos P."/>
            <person name="Patkova L."/>
            <person name="Nedelnik J."/>
            <person name="Repkova J."/>
        </authorList>
    </citation>
    <scope>NUCLEOTIDE SEQUENCE [LARGE SCALE GENOMIC DNA]</scope>
    <source>
        <strain evidence="24">cv. Tatra</strain>
        <tissue evidence="23">Young leaves</tissue>
    </source>
</reference>
<keyword evidence="11 19" id="KW-1133">Transmembrane helix</keyword>
<dbReference type="InterPro" id="IPR008271">
    <property type="entry name" value="Ser/Thr_kinase_AS"/>
</dbReference>
<feature type="domain" description="Gnk2-homologous" evidence="22">
    <location>
        <begin position="148"/>
        <end position="253"/>
    </location>
</feature>
<comment type="caution">
    <text evidence="23">The sequence shown here is derived from an EMBL/GenBank/DDBJ whole genome shotgun (WGS) entry which is preliminary data.</text>
</comment>
<evidence type="ECO:0000256" key="17">
    <source>
        <dbReference type="PROSITE-ProRule" id="PRU10141"/>
    </source>
</evidence>
<feature type="signal peptide" evidence="20">
    <location>
        <begin position="1"/>
        <end position="32"/>
    </location>
</feature>
<keyword evidence="14" id="KW-0325">Glycoprotein</keyword>
<feature type="transmembrane region" description="Helical" evidence="19">
    <location>
        <begin position="291"/>
        <end position="312"/>
    </location>
</feature>
<dbReference type="ExpressionAtlas" id="A0A2K3PF91">
    <property type="expression patterns" value="baseline"/>
</dbReference>
<feature type="domain" description="Gnk2-homologous" evidence="22">
    <location>
        <begin position="37"/>
        <end position="142"/>
    </location>
</feature>
<feature type="binding site" evidence="17">
    <location>
        <position position="388"/>
    </location>
    <ligand>
        <name>ATP</name>
        <dbReference type="ChEBI" id="CHEBI:30616"/>
    </ligand>
</feature>
<dbReference type="Pfam" id="PF07714">
    <property type="entry name" value="PK_Tyr_Ser-Thr"/>
    <property type="match status" value="1"/>
</dbReference>
<evidence type="ECO:0000256" key="15">
    <source>
        <dbReference type="ARBA" id="ARBA00047558"/>
    </source>
</evidence>
<keyword evidence="9 23" id="KW-0418">Kinase</keyword>
<dbReference type="InterPro" id="IPR001245">
    <property type="entry name" value="Ser-Thr/Tyr_kinase_cat_dom"/>
</dbReference>
<evidence type="ECO:0000313" key="23">
    <source>
        <dbReference type="EMBL" id="PNY13970.1"/>
    </source>
</evidence>
<keyword evidence="12 19" id="KW-0472">Membrane</keyword>
<dbReference type="Proteomes" id="UP000236291">
    <property type="component" value="Unassembled WGS sequence"/>
</dbReference>
<feature type="compositionally biased region" description="Pro residues" evidence="18">
    <location>
        <begin position="260"/>
        <end position="276"/>
    </location>
</feature>
<dbReference type="PROSITE" id="PS50011">
    <property type="entry name" value="PROTEIN_KINASE_DOM"/>
    <property type="match status" value="1"/>
</dbReference>
<organism evidence="23 24">
    <name type="scientific">Trifolium pratense</name>
    <name type="common">Red clover</name>
    <dbReference type="NCBI Taxonomy" id="57577"/>
    <lineage>
        <taxon>Eukaryota</taxon>
        <taxon>Viridiplantae</taxon>
        <taxon>Streptophyta</taxon>
        <taxon>Embryophyta</taxon>
        <taxon>Tracheophyta</taxon>
        <taxon>Spermatophyta</taxon>
        <taxon>Magnoliopsida</taxon>
        <taxon>eudicotyledons</taxon>
        <taxon>Gunneridae</taxon>
        <taxon>Pentapetalae</taxon>
        <taxon>rosids</taxon>
        <taxon>fabids</taxon>
        <taxon>Fabales</taxon>
        <taxon>Fabaceae</taxon>
        <taxon>Papilionoideae</taxon>
        <taxon>50 kb inversion clade</taxon>
        <taxon>NPAAA clade</taxon>
        <taxon>Hologalegina</taxon>
        <taxon>IRL clade</taxon>
        <taxon>Trifolieae</taxon>
        <taxon>Trifolium</taxon>
    </lineage>
</organism>
<dbReference type="InterPro" id="IPR002902">
    <property type="entry name" value="GNK2"/>
</dbReference>
<feature type="region of interest" description="Disordered" evidence="18">
    <location>
        <begin position="259"/>
        <end position="280"/>
    </location>
</feature>
<dbReference type="CDD" id="cd14066">
    <property type="entry name" value="STKc_IRAK"/>
    <property type="match status" value="1"/>
</dbReference>
<name>A0A2K3PF91_TRIPR</name>
<comment type="catalytic activity">
    <reaction evidence="15">
        <text>L-seryl-[protein] + ATP = O-phospho-L-seryl-[protein] + ADP + H(+)</text>
        <dbReference type="Rhea" id="RHEA:17989"/>
        <dbReference type="Rhea" id="RHEA-COMP:9863"/>
        <dbReference type="Rhea" id="RHEA-COMP:11604"/>
        <dbReference type="ChEBI" id="CHEBI:15378"/>
        <dbReference type="ChEBI" id="CHEBI:29999"/>
        <dbReference type="ChEBI" id="CHEBI:30616"/>
        <dbReference type="ChEBI" id="CHEBI:83421"/>
        <dbReference type="ChEBI" id="CHEBI:456216"/>
    </reaction>
</comment>
<evidence type="ECO:0000313" key="24">
    <source>
        <dbReference type="Proteomes" id="UP000236291"/>
    </source>
</evidence>
<dbReference type="SUPFAM" id="SSF56112">
    <property type="entry name" value="Protein kinase-like (PK-like)"/>
    <property type="match status" value="1"/>
</dbReference>
<dbReference type="FunFam" id="1.10.510.10:FF:000129">
    <property type="entry name" value="cysteine-rich receptor-like protein kinase 10"/>
    <property type="match status" value="1"/>
</dbReference>
<reference evidence="23 24" key="1">
    <citation type="journal article" date="2014" name="Am. J. Bot.">
        <title>Genome assembly and annotation for red clover (Trifolium pratense; Fabaceae).</title>
        <authorList>
            <person name="Istvanek J."/>
            <person name="Jaros M."/>
            <person name="Krenek A."/>
            <person name="Repkova J."/>
        </authorList>
    </citation>
    <scope>NUCLEOTIDE SEQUENCE [LARGE SCALE GENOMIC DNA]</scope>
    <source>
        <strain evidence="24">cv. Tatra</strain>
        <tissue evidence="23">Young leaves</tissue>
    </source>
</reference>
<evidence type="ECO:0000256" key="12">
    <source>
        <dbReference type="ARBA" id="ARBA00023136"/>
    </source>
</evidence>
<sequence length="669" mass="74088">MNSYSTMSLNSLNLFFMFILATFLLLSSTTKAQNGNPTFLYQVCSTNKTTANSTYKSNLRTLFSSLSSNSTKEFYNTTIPSRTPSNTVYGLYMCRGDVSSSLCQQCVTNATQKLSTDSDCSLSKRAVIWYDECMVRYSNTSFFSTMATYPGVLMMNTGNITNQESFMRLLYDTMNKTADKAANSSVGAKKYATTEATISGFQTLYTLAQCTDDLSQQDCRTCLSDAIGYLPQGKQGGRLLFPSCNVRYEVYPFYRNLAPSPSPSPSPSPGLVPPTPTRNLGGSNGISSGTIVAIVVPISVAALLLIVGVCFISKRVWKKKRDSAQEPKNLQFCFLAETDISTVESLRFDLSTLEEATNKFSEVNKLGEGGFGAVYKGSLPSGQEIAVKRLSKNSGQGGEQFKNEVELVAQLQHRNLARLLGFCLEREEKILVYEYVANKSLDYILFDPEKQRLLDWTRRYKIIGGVARGIKYLHEDSRLKIIHRDLKASNVLLDGDMNPKISDFGMAKLFGVDQTQGNTSRIVGTYGYMSPEYAMHGEFSIKSDVYSFGVLVMEIISGKKNSSFYETGVAEDLVCYAWKLWKNGTPLELVDQTVTESYTPNEAIRCIHIGLLCVQEDPEDRPTMATVVLMLDSFSVTLPVPKQPAFFLHSGSVPNMPTIQISQSESTTN</sequence>
<keyword evidence="3" id="KW-0597">Phosphoprotein</keyword>
<keyword evidence="6 20" id="KW-0732">Signal</keyword>
<proteinExistence type="predicted"/>
<keyword evidence="13 23" id="KW-0675">Receptor</keyword>
<keyword evidence="8 17" id="KW-0547">Nucleotide-binding</keyword>
<dbReference type="EMBL" id="ASHM01006483">
    <property type="protein sequence ID" value="PNY13970.1"/>
    <property type="molecule type" value="Genomic_DNA"/>
</dbReference>
<keyword evidence="10 17" id="KW-0067">ATP-binding</keyword>
<evidence type="ECO:0000259" key="21">
    <source>
        <dbReference type="PROSITE" id="PS50011"/>
    </source>
</evidence>
<evidence type="ECO:0000256" key="16">
    <source>
        <dbReference type="ARBA" id="ARBA00047951"/>
    </source>
</evidence>
<comment type="catalytic activity">
    <reaction evidence="16">
        <text>L-threonyl-[protein] + ATP = O-phospho-L-threonyl-[protein] + ADP + H(+)</text>
        <dbReference type="Rhea" id="RHEA:46608"/>
        <dbReference type="Rhea" id="RHEA-COMP:11060"/>
        <dbReference type="Rhea" id="RHEA-COMP:11605"/>
        <dbReference type="ChEBI" id="CHEBI:15378"/>
        <dbReference type="ChEBI" id="CHEBI:30013"/>
        <dbReference type="ChEBI" id="CHEBI:30616"/>
        <dbReference type="ChEBI" id="CHEBI:61977"/>
        <dbReference type="ChEBI" id="CHEBI:456216"/>
    </reaction>
</comment>
<dbReference type="InterPro" id="IPR017441">
    <property type="entry name" value="Protein_kinase_ATP_BS"/>
</dbReference>
<evidence type="ECO:0000256" key="5">
    <source>
        <dbReference type="ARBA" id="ARBA00022692"/>
    </source>
</evidence>
<dbReference type="PANTHER" id="PTHR27002">
    <property type="entry name" value="RECEPTOR-LIKE SERINE/THREONINE-PROTEIN KINASE SD1-8"/>
    <property type="match status" value="1"/>
</dbReference>
<evidence type="ECO:0000256" key="11">
    <source>
        <dbReference type="ARBA" id="ARBA00022989"/>
    </source>
</evidence>
<evidence type="ECO:0000256" key="14">
    <source>
        <dbReference type="ARBA" id="ARBA00023180"/>
    </source>
</evidence>
<evidence type="ECO:0000256" key="3">
    <source>
        <dbReference type="ARBA" id="ARBA00022553"/>
    </source>
</evidence>
<dbReference type="CDD" id="cd23509">
    <property type="entry name" value="Gnk2-like"/>
    <property type="match status" value="2"/>
</dbReference>
<dbReference type="GO" id="GO:0005524">
    <property type="term" value="F:ATP binding"/>
    <property type="evidence" value="ECO:0007669"/>
    <property type="project" value="UniProtKB-UniRule"/>
</dbReference>
<dbReference type="InterPro" id="IPR011009">
    <property type="entry name" value="Kinase-like_dom_sf"/>
</dbReference>
<evidence type="ECO:0000256" key="9">
    <source>
        <dbReference type="ARBA" id="ARBA00022777"/>
    </source>
</evidence>
<dbReference type="Gene3D" id="3.30.200.20">
    <property type="entry name" value="Phosphorylase Kinase, domain 1"/>
    <property type="match status" value="1"/>
</dbReference>
<keyword evidence="4" id="KW-0808">Transferase</keyword>
<keyword evidence="5 19" id="KW-0812">Transmembrane</keyword>
<dbReference type="GO" id="GO:0004674">
    <property type="term" value="F:protein serine/threonine kinase activity"/>
    <property type="evidence" value="ECO:0007669"/>
    <property type="project" value="UniProtKB-KW"/>
</dbReference>
<evidence type="ECO:0000256" key="18">
    <source>
        <dbReference type="SAM" id="MobiDB-lite"/>
    </source>
</evidence>
<dbReference type="STRING" id="57577.A0A2K3PF91"/>
<dbReference type="PROSITE" id="PS00108">
    <property type="entry name" value="PROTEIN_KINASE_ST"/>
    <property type="match status" value="1"/>
</dbReference>
<gene>
    <name evidence="23" type="ORF">L195_g010639</name>
</gene>
<dbReference type="GO" id="GO:0042742">
    <property type="term" value="P:defense response to bacterium"/>
    <property type="evidence" value="ECO:0007669"/>
    <property type="project" value="TreeGrafter"/>
</dbReference>
<dbReference type="PROSITE" id="PS00107">
    <property type="entry name" value="PROTEIN_KINASE_ATP"/>
    <property type="match status" value="1"/>
</dbReference>
<evidence type="ECO:0000256" key="19">
    <source>
        <dbReference type="SAM" id="Phobius"/>
    </source>
</evidence>
<dbReference type="FunFam" id="3.30.430.20:FF:000012">
    <property type="entry name" value="Cysteine-rich receptor-like protein kinase 25"/>
    <property type="match status" value="1"/>
</dbReference>
<dbReference type="PROSITE" id="PS51473">
    <property type="entry name" value="GNK2"/>
    <property type="match status" value="2"/>
</dbReference>
<dbReference type="Gene3D" id="3.30.430.20">
    <property type="entry name" value="Gnk2 domain, C-X8-C-X2-C motif"/>
    <property type="match status" value="2"/>
</dbReference>